<protein>
    <submittedName>
        <fullName evidence="2">GNAT family N-acetyltransferase</fullName>
    </submittedName>
</protein>
<keyword evidence="3" id="KW-1185">Reference proteome</keyword>
<dbReference type="Pfam" id="PF13302">
    <property type="entry name" value="Acetyltransf_3"/>
    <property type="match status" value="1"/>
</dbReference>
<name>A0A926NMY0_9SPHI</name>
<evidence type="ECO:0000313" key="3">
    <source>
        <dbReference type="Proteomes" id="UP000619078"/>
    </source>
</evidence>
<comment type="caution">
    <text evidence="2">The sequence shown here is derived from an EMBL/GenBank/DDBJ whole genome shotgun (WGS) entry which is preliminary data.</text>
</comment>
<dbReference type="PROSITE" id="PS51186">
    <property type="entry name" value="GNAT"/>
    <property type="match status" value="1"/>
</dbReference>
<feature type="domain" description="N-acetyltransferase" evidence="1">
    <location>
        <begin position="11"/>
        <end position="171"/>
    </location>
</feature>
<dbReference type="InterPro" id="IPR016181">
    <property type="entry name" value="Acyl_CoA_acyltransferase"/>
</dbReference>
<dbReference type="GO" id="GO:0016747">
    <property type="term" value="F:acyltransferase activity, transferring groups other than amino-acyl groups"/>
    <property type="evidence" value="ECO:0007669"/>
    <property type="project" value="InterPro"/>
</dbReference>
<dbReference type="InterPro" id="IPR051531">
    <property type="entry name" value="N-acetyltransferase"/>
</dbReference>
<dbReference type="PANTHER" id="PTHR43792">
    <property type="entry name" value="GNAT FAMILY, PUTATIVE (AFU_ORTHOLOGUE AFUA_3G00765)-RELATED-RELATED"/>
    <property type="match status" value="1"/>
</dbReference>
<dbReference type="AlphaFoldDB" id="A0A926NMY0"/>
<evidence type="ECO:0000259" key="1">
    <source>
        <dbReference type="PROSITE" id="PS51186"/>
    </source>
</evidence>
<proteinExistence type="predicted"/>
<dbReference type="InterPro" id="IPR000182">
    <property type="entry name" value="GNAT_dom"/>
</dbReference>
<evidence type="ECO:0000313" key="2">
    <source>
        <dbReference type="EMBL" id="MBD1392671.1"/>
    </source>
</evidence>
<sequence>MTEPLFESENLAMHCFDVSDGAFIFELLNSAGWKKFIGDRSINTLADALNYINTGPLVSYQTNGYGGWMVSLKSTGDPIGMCGLFKRDYLAGPDLGFAFLPGFEGKGFAYESCLAAIKYVRDTYRLKQLYATTVEINPRSQRLLTRLGFTASGTIGPPVAAVDLLLYTLQL</sequence>
<gene>
    <name evidence="2" type="ORF">IDJ76_06155</name>
</gene>
<accession>A0A926NMY0</accession>
<dbReference type="PANTHER" id="PTHR43792:SF1">
    <property type="entry name" value="N-ACETYLTRANSFERASE DOMAIN-CONTAINING PROTEIN"/>
    <property type="match status" value="1"/>
</dbReference>
<reference evidence="2" key="1">
    <citation type="submission" date="2020-09" db="EMBL/GenBank/DDBJ databases">
        <title>Novel species of Mucilaginibacter isolated from a glacier on the Tibetan Plateau.</title>
        <authorList>
            <person name="Liu Q."/>
            <person name="Xin Y.-H."/>
        </authorList>
    </citation>
    <scope>NUCLEOTIDE SEQUENCE</scope>
    <source>
        <strain evidence="2">ZB1P21</strain>
    </source>
</reference>
<dbReference type="Gene3D" id="3.40.630.30">
    <property type="match status" value="1"/>
</dbReference>
<dbReference type="RefSeq" id="WP_191161801.1">
    <property type="nucleotide sequence ID" value="NZ_JACWMX010000002.1"/>
</dbReference>
<dbReference type="EMBL" id="JACWMX010000002">
    <property type="protein sequence ID" value="MBD1392671.1"/>
    <property type="molecule type" value="Genomic_DNA"/>
</dbReference>
<organism evidence="2 3">
    <name type="scientific">Mucilaginibacter glaciei</name>
    <dbReference type="NCBI Taxonomy" id="2772109"/>
    <lineage>
        <taxon>Bacteria</taxon>
        <taxon>Pseudomonadati</taxon>
        <taxon>Bacteroidota</taxon>
        <taxon>Sphingobacteriia</taxon>
        <taxon>Sphingobacteriales</taxon>
        <taxon>Sphingobacteriaceae</taxon>
        <taxon>Mucilaginibacter</taxon>
    </lineage>
</organism>
<dbReference type="SUPFAM" id="SSF55729">
    <property type="entry name" value="Acyl-CoA N-acyltransferases (Nat)"/>
    <property type="match status" value="1"/>
</dbReference>
<dbReference type="Proteomes" id="UP000619078">
    <property type="component" value="Unassembled WGS sequence"/>
</dbReference>